<feature type="region of interest" description="Disordered" evidence="2">
    <location>
        <begin position="89"/>
        <end position="145"/>
    </location>
</feature>
<evidence type="ECO:0000256" key="1">
    <source>
        <dbReference type="ARBA" id="ARBA00022801"/>
    </source>
</evidence>
<dbReference type="GeneID" id="70295410"/>
<dbReference type="RefSeq" id="XP_046122257.1">
    <property type="nucleotide sequence ID" value="XM_046264507.1"/>
</dbReference>
<feature type="region of interest" description="Disordered" evidence="2">
    <location>
        <begin position="21"/>
        <end position="77"/>
    </location>
</feature>
<dbReference type="OrthoDB" id="288987at2759"/>
<dbReference type="AlphaFoldDB" id="A0A9P7ZVC3"/>
<protein>
    <submittedName>
        <fullName evidence="4">Peptidase family C78-domain-containing protein</fullName>
    </submittedName>
</protein>
<name>A0A9P7ZVC3_9HYPO</name>
<dbReference type="EMBL" id="MU251243">
    <property type="protein sequence ID" value="KAG9258333.1"/>
    <property type="molecule type" value="Genomic_DNA"/>
</dbReference>
<dbReference type="Gene3D" id="3.90.70.130">
    <property type="match status" value="1"/>
</dbReference>
<evidence type="ECO:0000313" key="5">
    <source>
        <dbReference type="Proteomes" id="UP000887229"/>
    </source>
</evidence>
<gene>
    <name evidence="4" type="ORF">F5Z01DRAFT_670057</name>
</gene>
<dbReference type="Proteomes" id="UP000887229">
    <property type="component" value="Unassembled WGS sequence"/>
</dbReference>
<comment type="caution">
    <text evidence="4">The sequence shown here is derived from an EMBL/GenBank/DDBJ whole genome shotgun (WGS) entry which is preliminary data.</text>
</comment>
<evidence type="ECO:0000313" key="4">
    <source>
        <dbReference type="EMBL" id="KAG9258333.1"/>
    </source>
</evidence>
<feature type="domain" description="UFSP1/2/DUB catalytic" evidence="3">
    <location>
        <begin position="178"/>
        <end position="397"/>
    </location>
</feature>
<dbReference type="Pfam" id="PF07910">
    <property type="entry name" value="Peptidase_C78"/>
    <property type="match status" value="1"/>
</dbReference>
<accession>A0A9P7ZVC3</accession>
<sequence>MSGTRVCPWCGFIPQTDKELKKTKHIETEHPDSQTSQPEDRSLSRSPAPSPPRQSASRRSSPTQHLKKDSPAKSHSNLNENWKAFFRGHQTASQKPSPRIRHTSKASHKDAKAEEDTERSSSDTKRPKLGKSELGRHHREDQMPSSLRTLLEEKRGYFSNGIIPVLQKLLQASNTTSAAWLCSPHVTHVSKLSREGSFCGYRNIQMLCSHIINSGSFGAAKFGDQVPSIFDIQELIENAWDEGINARGRDETGGIRGTRKYIGTPEAQAMFTSLQIPCSVNAFRTKDCAEARALLLDYIQQYFVQGAGEDTSKVRATALPPIYFQHRGHSMTIVGLERLKNGSRNLIVFDPSYKDSTVVAGLRGKTYTSGGRRADFHLDSYRKGTSYLRRHNEFEILV</sequence>
<proteinExistence type="predicted"/>
<dbReference type="GO" id="GO:0016787">
    <property type="term" value="F:hydrolase activity"/>
    <property type="evidence" value="ECO:0007669"/>
    <property type="project" value="UniProtKB-KW"/>
</dbReference>
<feature type="compositionally biased region" description="Basic and acidic residues" evidence="2">
    <location>
        <begin position="107"/>
        <end position="142"/>
    </location>
</feature>
<feature type="compositionally biased region" description="Basic and acidic residues" evidence="2">
    <location>
        <begin position="21"/>
        <end position="43"/>
    </location>
</feature>
<evidence type="ECO:0000259" key="3">
    <source>
        <dbReference type="Pfam" id="PF07910"/>
    </source>
</evidence>
<reference evidence="4" key="1">
    <citation type="journal article" date="2021" name="IMA Fungus">
        <title>Genomic characterization of three marine fungi, including Emericellopsis atlantica sp. nov. with signatures of a generalist lifestyle and marine biomass degradation.</title>
        <authorList>
            <person name="Hagestad O.C."/>
            <person name="Hou L."/>
            <person name="Andersen J.H."/>
            <person name="Hansen E.H."/>
            <person name="Altermark B."/>
            <person name="Li C."/>
            <person name="Kuhnert E."/>
            <person name="Cox R.J."/>
            <person name="Crous P.W."/>
            <person name="Spatafora J.W."/>
            <person name="Lail K."/>
            <person name="Amirebrahimi M."/>
            <person name="Lipzen A."/>
            <person name="Pangilinan J."/>
            <person name="Andreopoulos W."/>
            <person name="Hayes R.D."/>
            <person name="Ng V."/>
            <person name="Grigoriev I.V."/>
            <person name="Jackson S.A."/>
            <person name="Sutton T.D.S."/>
            <person name="Dobson A.D.W."/>
            <person name="Rama T."/>
        </authorList>
    </citation>
    <scope>NUCLEOTIDE SEQUENCE</scope>
    <source>
        <strain evidence="4">TS7</strain>
    </source>
</reference>
<keyword evidence="1" id="KW-0378">Hydrolase</keyword>
<dbReference type="InterPro" id="IPR012462">
    <property type="entry name" value="UFSP1/2_DUB_cat"/>
</dbReference>
<organism evidence="4 5">
    <name type="scientific">Emericellopsis atlantica</name>
    <dbReference type="NCBI Taxonomy" id="2614577"/>
    <lineage>
        <taxon>Eukaryota</taxon>
        <taxon>Fungi</taxon>
        <taxon>Dikarya</taxon>
        <taxon>Ascomycota</taxon>
        <taxon>Pezizomycotina</taxon>
        <taxon>Sordariomycetes</taxon>
        <taxon>Hypocreomycetidae</taxon>
        <taxon>Hypocreales</taxon>
        <taxon>Bionectriaceae</taxon>
        <taxon>Emericellopsis</taxon>
    </lineage>
</organism>
<evidence type="ECO:0000256" key="2">
    <source>
        <dbReference type="SAM" id="MobiDB-lite"/>
    </source>
</evidence>
<feature type="compositionally biased region" description="Low complexity" evidence="2">
    <location>
        <begin position="53"/>
        <end position="62"/>
    </location>
</feature>
<keyword evidence="5" id="KW-1185">Reference proteome</keyword>